<dbReference type="EMBL" id="LAZR01000476">
    <property type="protein sequence ID" value="KKN67391.1"/>
    <property type="molecule type" value="Genomic_DNA"/>
</dbReference>
<evidence type="ECO:0000313" key="1">
    <source>
        <dbReference type="EMBL" id="KKN67391.1"/>
    </source>
</evidence>
<protein>
    <submittedName>
        <fullName evidence="1">Uncharacterized protein</fullName>
    </submittedName>
</protein>
<comment type="caution">
    <text evidence="1">The sequence shown here is derived from an EMBL/GenBank/DDBJ whole genome shotgun (WGS) entry which is preliminary data.</text>
</comment>
<proteinExistence type="predicted"/>
<gene>
    <name evidence="1" type="ORF">LCGC14_0462550</name>
</gene>
<dbReference type="AlphaFoldDB" id="A0A0F9V1M3"/>
<organism evidence="1">
    <name type="scientific">marine sediment metagenome</name>
    <dbReference type="NCBI Taxonomy" id="412755"/>
    <lineage>
        <taxon>unclassified sequences</taxon>
        <taxon>metagenomes</taxon>
        <taxon>ecological metagenomes</taxon>
    </lineage>
</organism>
<name>A0A0F9V1M3_9ZZZZ</name>
<sequence length="42" mass="5213">MREIKEILKTQKQRWERRRDELELRGGKSIRDCVKETNQNIK</sequence>
<reference evidence="1" key="1">
    <citation type="journal article" date="2015" name="Nature">
        <title>Complex archaea that bridge the gap between prokaryotes and eukaryotes.</title>
        <authorList>
            <person name="Spang A."/>
            <person name="Saw J.H."/>
            <person name="Jorgensen S.L."/>
            <person name="Zaremba-Niedzwiedzka K."/>
            <person name="Martijn J."/>
            <person name="Lind A.E."/>
            <person name="van Eijk R."/>
            <person name="Schleper C."/>
            <person name="Guy L."/>
            <person name="Ettema T.J."/>
        </authorList>
    </citation>
    <scope>NUCLEOTIDE SEQUENCE</scope>
</reference>
<accession>A0A0F9V1M3</accession>